<dbReference type="GO" id="GO:0032797">
    <property type="term" value="C:SMN complex"/>
    <property type="evidence" value="ECO:0007669"/>
    <property type="project" value="TreeGrafter"/>
</dbReference>
<name>A0A1Y2GTD2_9FUNG</name>
<dbReference type="PROSITE" id="PS52001">
    <property type="entry name" value="AD"/>
    <property type="match status" value="1"/>
</dbReference>
<evidence type="ECO:0000259" key="1">
    <source>
        <dbReference type="PROSITE" id="PS52001"/>
    </source>
</evidence>
<organism evidence="2 3">
    <name type="scientific">Lobosporangium transversale</name>
    <dbReference type="NCBI Taxonomy" id="64571"/>
    <lineage>
        <taxon>Eukaryota</taxon>
        <taxon>Fungi</taxon>
        <taxon>Fungi incertae sedis</taxon>
        <taxon>Mucoromycota</taxon>
        <taxon>Mortierellomycotina</taxon>
        <taxon>Mortierellomycetes</taxon>
        <taxon>Mortierellales</taxon>
        <taxon>Mortierellaceae</taxon>
        <taxon>Lobosporangium</taxon>
    </lineage>
</organism>
<feature type="domain" description="AD" evidence="1">
    <location>
        <begin position="101"/>
        <end position="189"/>
    </location>
</feature>
<gene>
    <name evidence="2" type="ORF">BCR41DRAFT_420536</name>
</gene>
<dbReference type="Proteomes" id="UP000193648">
    <property type="component" value="Unassembled WGS sequence"/>
</dbReference>
<dbReference type="InParanoid" id="A0A1Y2GTD2"/>
<protein>
    <recommendedName>
        <fullName evidence="1">AD domain-containing protein</fullName>
    </recommendedName>
</protein>
<evidence type="ECO:0000313" key="2">
    <source>
        <dbReference type="EMBL" id="ORZ22769.1"/>
    </source>
</evidence>
<dbReference type="EMBL" id="MCFF01000010">
    <property type="protein sequence ID" value="ORZ22769.1"/>
    <property type="molecule type" value="Genomic_DNA"/>
</dbReference>
<dbReference type="GO" id="GO:0005634">
    <property type="term" value="C:nucleus"/>
    <property type="evidence" value="ECO:0007669"/>
    <property type="project" value="InterPro"/>
</dbReference>
<reference evidence="2 3" key="1">
    <citation type="submission" date="2016-07" db="EMBL/GenBank/DDBJ databases">
        <title>Pervasive Adenine N6-methylation of Active Genes in Fungi.</title>
        <authorList>
            <consortium name="DOE Joint Genome Institute"/>
            <person name="Mondo S.J."/>
            <person name="Dannebaum R.O."/>
            <person name="Kuo R.C."/>
            <person name="Labutti K."/>
            <person name="Haridas S."/>
            <person name="Kuo A."/>
            <person name="Salamov A."/>
            <person name="Ahrendt S.R."/>
            <person name="Lipzen A."/>
            <person name="Sullivan W."/>
            <person name="Andreopoulos W.B."/>
            <person name="Clum A."/>
            <person name="Lindquist E."/>
            <person name="Daum C."/>
            <person name="Ramamoorthy G.K."/>
            <person name="Gryganskyi A."/>
            <person name="Culley D."/>
            <person name="Magnuson J.K."/>
            <person name="James T.Y."/>
            <person name="O'Malley M.A."/>
            <person name="Stajich J.E."/>
            <person name="Spatafora J.W."/>
            <person name="Visel A."/>
            <person name="Grigoriev I.V."/>
        </authorList>
    </citation>
    <scope>NUCLEOTIDE SEQUENCE [LARGE SCALE GENOMIC DNA]</scope>
    <source>
        <strain evidence="2 3">NRRL 3116</strain>
    </source>
</reference>
<comment type="caution">
    <text evidence="2">The sequence shown here is derived from an EMBL/GenBank/DDBJ whole genome shotgun (WGS) entry which is preliminary data.</text>
</comment>
<dbReference type="AlphaFoldDB" id="A0A1Y2GTD2"/>
<dbReference type="Gene3D" id="2.30.30.100">
    <property type="match status" value="1"/>
</dbReference>
<sequence length="189" mass="22098">MNEEWQLFRNTLREIYVQLGSFCNVTMLNEKMYSGYLYTVDPETRTVLILQQQRYHQERSQERQPSIPSNERSVLGSVWTMVAVRMHAMKDLEFQDNKGLGRLTLEEMDSIAHISRKLYDPADIQSRKNRLVAMLRTKCIPVESTADDKVIHIMNSVHVHPPYVSESIECANDVIRERVKGMILRLQET</sequence>
<dbReference type="GO" id="GO:0000245">
    <property type="term" value="P:spliceosomal complex assembly"/>
    <property type="evidence" value="ECO:0007669"/>
    <property type="project" value="InterPro"/>
</dbReference>
<dbReference type="InterPro" id="IPR047574">
    <property type="entry name" value="AD"/>
</dbReference>
<evidence type="ECO:0000313" key="3">
    <source>
        <dbReference type="Proteomes" id="UP000193648"/>
    </source>
</evidence>
<dbReference type="GO" id="GO:0000387">
    <property type="term" value="P:spliceosomal snRNP assembly"/>
    <property type="evidence" value="ECO:0007669"/>
    <property type="project" value="TreeGrafter"/>
</dbReference>
<keyword evidence="3" id="KW-1185">Reference proteome</keyword>
<dbReference type="InterPro" id="IPR009422">
    <property type="entry name" value="Gemin6"/>
</dbReference>
<dbReference type="OrthoDB" id="77463at2759"/>
<dbReference type="GeneID" id="33571754"/>
<accession>A0A1Y2GTD2</accession>
<dbReference type="PANTHER" id="PTHR14710">
    <property type="entry name" value="GEM-ASSOCIATED PROTEIN 6"/>
    <property type="match status" value="1"/>
</dbReference>
<dbReference type="RefSeq" id="XP_021883323.1">
    <property type="nucleotide sequence ID" value="XM_022029911.1"/>
</dbReference>
<dbReference type="PANTHER" id="PTHR14710:SF2">
    <property type="entry name" value="GEM-ASSOCIATED PROTEIN 6"/>
    <property type="match status" value="1"/>
</dbReference>
<proteinExistence type="predicted"/>